<reference evidence="3" key="1">
    <citation type="submission" date="2019-11" db="EMBL/GenBank/DDBJ databases">
        <authorList>
            <person name="Liu Y."/>
            <person name="Hou J."/>
            <person name="Li T.-Q."/>
            <person name="Guan C.-H."/>
            <person name="Wu X."/>
            <person name="Wu H.-Z."/>
            <person name="Ling F."/>
            <person name="Zhang R."/>
            <person name="Shi X.-G."/>
            <person name="Ren J.-P."/>
            <person name="Chen E.-F."/>
            <person name="Sun J.-M."/>
        </authorList>
    </citation>
    <scope>NUCLEOTIDE SEQUENCE</scope>
    <source>
        <strain evidence="3">Adult_tree_wgs_1</strain>
        <tissue evidence="3">Leaves</tissue>
    </source>
</reference>
<dbReference type="EMBL" id="WJXA01000001">
    <property type="protein sequence ID" value="KAF7153594.1"/>
    <property type="molecule type" value="Genomic_DNA"/>
</dbReference>
<dbReference type="PANTHER" id="PTHR31447">
    <property type="entry name" value="HYDROXYPROLINE-RICH GLYCOPROTEIN FAMILY PROTEIN-RELATED"/>
    <property type="match status" value="1"/>
</dbReference>
<organism evidence="3 4">
    <name type="scientific">Rhododendron simsii</name>
    <name type="common">Sims's rhododendron</name>
    <dbReference type="NCBI Taxonomy" id="118357"/>
    <lineage>
        <taxon>Eukaryota</taxon>
        <taxon>Viridiplantae</taxon>
        <taxon>Streptophyta</taxon>
        <taxon>Embryophyta</taxon>
        <taxon>Tracheophyta</taxon>
        <taxon>Spermatophyta</taxon>
        <taxon>Magnoliopsida</taxon>
        <taxon>eudicotyledons</taxon>
        <taxon>Gunneridae</taxon>
        <taxon>Pentapetalae</taxon>
        <taxon>asterids</taxon>
        <taxon>Ericales</taxon>
        <taxon>Ericaceae</taxon>
        <taxon>Ericoideae</taxon>
        <taxon>Rhodoreae</taxon>
        <taxon>Rhododendron</taxon>
    </lineage>
</organism>
<comment type="similarity">
    <text evidence="1">Belongs to the alkB family.</text>
</comment>
<dbReference type="GO" id="GO:0006402">
    <property type="term" value="P:mRNA catabolic process"/>
    <property type="evidence" value="ECO:0007669"/>
    <property type="project" value="InterPro"/>
</dbReference>
<dbReference type="SUPFAM" id="SSF51197">
    <property type="entry name" value="Clavaminate synthase-like"/>
    <property type="match status" value="1"/>
</dbReference>
<evidence type="ECO:0000256" key="1">
    <source>
        <dbReference type="ARBA" id="ARBA00007879"/>
    </source>
</evidence>
<sequence length="539" mass="59166">MPPAPGAASPSERVPTTMIPTMVQAMASEAYAKDAIIAWFRGEFAAANAIIDALCNHLRQLEEEGGGGSEYESVFAAIHRRRLNWIPILQMQKYHSVADVALELGRVAAAKKVEDRGEGGEVKRSEEEMKGLENEEGRTRVDCEEESVDEDSTRGDSPNSEITVSQKVQPPLGNKGFCSNHEECEARGAQIKMTKGFTAKEYVKGHMTNVAGGLKLFEDVFTDLELSKLNDFVDELQVAGRNGELSGETYILYNQQIKGKKRELIQFGTPIFGHIKEDAKPKDGNIHIESIPTLLQAVIDHLVQWHLISENRKPNSCIINFFDEGEFSQPFLKPPHLEQPLSTLLLSESMMAFGHTFESDSDGNYEGPLMLSLKEGSLLVMRGNSSDLARHVMCPSPNKRVSITFFKVRSDTNQNTALAPAPLSQAMTICHAGVPTSHAIPNGALDGYEAMNAIPKWGILRAPIVMLAPMQPMVLSPRRVPQSGTGVFLPWTLRSRKSPKHLPPRTKKAKLLLTLPPSVEAKVADPSSDPGIGIEAKMV</sequence>
<name>A0A834HMK2_RHOSS</name>
<accession>A0A834HMK2</accession>
<dbReference type="GO" id="GO:0003729">
    <property type="term" value="F:mRNA binding"/>
    <property type="evidence" value="ECO:0007669"/>
    <property type="project" value="InterPro"/>
</dbReference>
<dbReference type="PANTHER" id="PTHR31447:SF2">
    <property type="entry name" value="RNA DEMETHYLASE ALKBH10B"/>
    <property type="match status" value="1"/>
</dbReference>
<evidence type="ECO:0000256" key="2">
    <source>
        <dbReference type="SAM" id="MobiDB-lite"/>
    </source>
</evidence>
<proteinExistence type="inferred from homology"/>
<evidence type="ECO:0000313" key="3">
    <source>
        <dbReference type="EMBL" id="KAF7153594.1"/>
    </source>
</evidence>
<comment type="caution">
    <text evidence="3">The sequence shown here is derived from an EMBL/GenBank/DDBJ whole genome shotgun (WGS) entry which is preliminary data.</text>
</comment>
<keyword evidence="4" id="KW-1185">Reference proteome</keyword>
<dbReference type="AlphaFoldDB" id="A0A834HMK2"/>
<dbReference type="GO" id="GO:0032451">
    <property type="term" value="F:demethylase activity"/>
    <property type="evidence" value="ECO:0007669"/>
    <property type="project" value="InterPro"/>
</dbReference>
<feature type="compositionally biased region" description="Basic and acidic residues" evidence="2">
    <location>
        <begin position="113"/>
        <end position="142"/>
    </location>
</feature>
<dbReference type="InterPro" id="IPR037151">
    <property type="entry name" value="AlkB-like_sf"/>
</dbReference>
<feature type="region of interest" description="Disordered" evidence="2">
    <location>
        <begin position="113"/>
        <end position="174"/>
    </location>
</feature>
<feature type="compositionally biased region" description="Polar residues" evidence="2">
    <location>
        <begin position="155"/>
        <end position="168"/>
    </location>
</feature>
<dbReference type="OrthoDB" id="1916097at2759"/>
<gene>
    <name evidence="3" type="ORF">RHSIM_Rhsim01G0277000</name>
</gene>
<protein>
    <recommendedName>
        <fullName evidence="5">Fe2OG dioxygenase domain-containing protein</fullName>
    </recommendedName>
</protein>
<dbReference type="InterPro" id="IPR044842">
    <property type="entry name" value="ALKBH9B/ALKBH10B-like"/>
</dbReference>
<dbReference type="Gene3D" id="2.60.120.590">
    <property type="entry name" value="Alpha-ketoglutarate-dependent dioxygenase AlkB-like"/>
    <property type="match status" value="1"/>
</dbReference>
<evidence type="ECO:0000313" key="4">
    <source>
        <dbReference type="Proteomes" id="UP000626092"/>
    </source>
</evidence>
<evidence type="ECO:0008006" key="5">
    <source>
        <dbReference type="Google" id="ProtNLM"/>
    </source>
</evidence>
<dbReference type="Proteomes" id="UP000626092">
    <property type="component" value="Unassembled WGS sequence"/>
</dbReference>